<dbReference type="Proteomes" id="UP000243217">
    <property type="component" value="Unassembled WGS sequence"/>
</dbReference>
<evidence type="ECO:0000313" key="2">
    <source>
        <dbReference type="Proteomes" id="UP000243217"/>
    </source>
</evidence>
<dbReference type="OrthoDB" id="67033at2759"/>
<reference evidence="1 2" key="1">
    <citation type="journal article" date="2014" name="Genome Biol. Evol.">
        <title>The secreted proteins of Achlya hypogyna and Thraustotheca clavata identify the ancestral oomycete secretome and reveal gene acquisitions by horizontal gene transfer.</title>
        <authorList>
            <person name="Misner I."/>
            <person name="Blouin N."/>
            <person name="Leonard G."/>
            <person name="Richards T.A."/>
            <person name="Lane C.E."/>
        </authorList>
    </citation>
    <scope>NUCLEOTIDE SEQUENCE [LARGE SCALE GENOMIC DNA]</scope>
    <source>
        <strain evidence="1 2">ATCC 34112</strain>
    </source>
</reference>
<protein>
    <submittedName>
        <fullName evidence="1">Uncharacterized protein</fullName>
    </submittedName>
</protein>
<comment type="caution">
    <text evidence="1">The sequence shown here is derived from an EMBL/GenBank/DDBJ whole genome shotgun (WGS) entry which is preliminary data.</text>
</comment>
<dbReference type="AlphaFoldDB" id="A0A1V9ZVM8"/>
<sequence>MATFVSRPSYRSHTVHSSTTTALTTQGSNVKPVLIFAWNDFLCPTTYLSQRKWNNHLQKSEKASFAKLDNEIERILIEASRMGLVFVLCESNAATIESLCHKFLPRTTSLFSSKQHQSKIHLICAATAITPKWHAQIIHSICTRNPYLVNSNIMMIVCGRDVHRSSLLEVAKYVPMLPKVVKSSQLQPTITQAATMLKSITECLSVAVNHTESLDLSI</sequence>
<keyword evidence="2" id="KW-1185">Reference proteome</keyword>
<accession>A0A1V9ZVM8</accession>
<dbReference type="PANTHER" id="PTHR38899">
    <property type="entry name" value="DOMAIN OOKINETE PROTEIN, PUTATIVE-RELATED"/>
    <property type="match status" value="1"/>
</dbReference>
<gene>
    <name evidence="1" type="ORF">THRCLA_05691</name>
</gene>
<dbReference type="EMBL" id="JNBS01001376">
    <property type="protein sequence ID" value="OQS01860.1"/>
    <property type="molecule type" value="Genomic_DNA"/>
</dbReference>
<name>A0A1V9ZVM8_9STRA</name>
<proteinExistence type="predicted"/>
<evidence type="ECO:0000313" key="1">
    <source>
        <dbReference type="EMBL" id="OQS01860.1"/>
    </source>
</evidence>
<organism evidence="1 2">
    <name type="scientific">Thraustotheca clavata</name>
    <dbReference type="NCBI Taxonomy" id="74557"/>
    <lineage>
        <taxon>Eukaryota</taxon>
        <taxon>Sar</taxon>
        <taxon>Stramenopiles</taxon>
        <taxon>Oomycota</taxon>
        <taxon>Saprolegniomycetes</taxon>
        <taxon>Saprolegniales</taxon>
        <taxon>Achlyaceae</taxon>
        <taxon>Thraustotheca</taxon>
    </lineage>
</organism>
<dbReference type="PANTHER" id="PTHR38899:SF1">
    <property type="entry name" value="PROTEIN KINASE"/>
    <property type="match status" value="1"/>
</dbReference>